<keyword evidence="8" id="KW-0326">Glycosidase</keyword>
<reference evidence="11" key="1">
    <citation type="submission" date="2024-02" db="EMBL/GenBank/DDBJ databases">
        <authorList>
            <consortium name="ELIXIR-Norway"/>
            <consortium name="Elixir Norway"/>
        </authorList>
    </citation>
    <scope>NUCLEOTIDE SEQUENCE</scope>
</reference>
<feature type="domain" description="Glycoside hydrolase family 5" evidence="10">
    <location>
        <begin position="28"/>
        <end position="375"/>
    </location>
</feature>
<proteinExistence type="inferred from homology"/>
<dbReference type="InterPro" id="IPR001547">
    <property type="entry name" value="Glyco_hydro_5"/>
</dbReference>
<evidence type="ECO:0000256" key="5">
    <source>
        <dbReference type="ARBA" id="ARBA00022525"/>
    </source>
</evidence>
<comment type="catalytic activity">
    <reaction evidence="1">
        <text>Random hydrolysis of (1-&gt;4)-beta-D-mannosidic linkages in mannans, galactomannans and glucomannans.</text>
        <dbReference type="EC" id="3.2.1.78"/>
    </reaction>
</comment>
<comment type="subcellular location">
    <subcellularLocation>
        <location evidence="2">Secreted</location>
    </subcellularLocation>
</comment>
<protein>
    <recommendedName>
        <fullName evidence="4">mannan endo-1,4-beta-mannosidase</fullName>
        <ecNumber evidence="4">3.2.1.78</ecNumber>
    </recommendedName>
</protein>
<evidence type="ECO:0000256" key="7">
    <source>
        <dbReference type="ARBA" id="ARBA00022801"/>
    </source>
</evidence>
<evidence type="ECO:0000313" key="12">
    <source>
        <dbReference type="Proteomes" id="UP001497512"/>
    </source>
</evidence>
<dbReference type="PANTHER" id="PTHR31451">
    <property type="match status" value="1"/>
</dbReference>
<evidence type="ECO:0000256" key="4">
    <source>
        <dbReference type="ARBA" id="ARBA00012706"/>
    </source>
</evidence>
<dbReference type="InterPro" id="IPR017853">
    <property type="entry name" value="GH"/>
</dbReference>
<evidence type="ECO:0000259" key="10">
    <source>
        <dbReference type="Pfam" id="PF26410"/>
    </source>
</evidence>
<sequence length="449" mass="50151">MKHQEISVHVFMCAEDCTTHEKKRPTNSNFVQAQGTQFTLNGKRFNVNGGDFYWSMTVQATSPSLNAVSTEMQEASSVGVNVGRCWAFADGNYNGALQTSPGVYNEQVFKALDYVIAEAKKYGIYLILSLVNNWNNYGGKQQYVTWAAQQSGCNDDKEEDDNGTPNPDTFYTNPTIQTWFKNYMKTMTSRVNTVTGVAYKNEPAIFAWELMNEPECSSDPSGKTLNAWIAEMAPYMKSLDSNHMVEVGTEGYYGPNTPSRANVNPSSYAATVGTDFIMDNQVTGIDFATFHAYPDIWLSQLSESQMLVFMQNWINAHAEDAATTLKMPVLMTEFGKSNQVPNFTEAMRDSFISNAYNTIYASASSGGAAAGCLVWQLLPSVIFANYADEFAFVISQNPSTAAIMKSQSSRMAALHYTYCRENMSESDRQTANIYMRYEHNIHTEEDTRN</sequence>
<gene>
    <name evidence="11" type="ORF">CSSPTR1EN2_LOCUS9950</name>
</gene>
<keyword evidence="7" id="KW-0378">Hydrolase</keyword>
<accession>A0ABP0U0I0</accession>
<evidence type="ECO:0000256" key="8">
    <source>
        <dbReference type="ARBA" id="ARBA00023295"/>
    </source>
</evidence>
<dbReference type="Proteomes" id="UP001497512">
    <property type="component" value="Chromosome 17"/>
</dbReference>
<organism evidence="11 12">
    <name type="scientific">Sphagnum troendelagicum</name>
    <dbReference type="NCBI Taxonomy" id="128251"/>
    <lineage>
        <taxon>Eukaryota</taxon>
        <taxon>Viridiplantae</taxon>
        <taxon>Streptophyta</taxon>
        <taxon>Embryophyta</taxon>
        <taxon>Bryophyta</taxon>
        <taxon>Sphagnophytina</taxon>
        <taxon>Sphagnopsida</taxon>
        <taxon>Sphagnales</taxon>
        <taxon>Sphagnaceae</taxon>
        <taxon>Sphagnum</taxon>
    </lineage>
</organism>
<evidence type="ECO:0000256" key="9">
    <source>
        <dbReference type="SAM" id="MobiDB-lite"/>
    </source>
</evidence>
<evidence type="ECO:0000256" key="6">
    <source>
        <dbReference type="ARBA" id="ARBA00022729"/>
    </source>
</evidence>
<dbReference type="InterPro" id="IPR045053">
    <property type="entry name" value="MAN-like"/>
</dbReference>
<keyword evidence="6" id="KW-0732">Signal</keyword>
<dbReference type="Gene3D" id="3.20.20.80">
    <property type="entry name" value="Glycosidases"/>
    <property type="match status" value="1"/>
</dbReference>
<dbReference type="EC" id="3.2.1.78" evidence="4"/>
<dbReference type="EMBL" id="OZ019909">
    <property type="protein sequence ID" value="CAK9209661.1"/>
    <property type="molecule type" value="Genomic_DNA"/>
</dbReference>
<dbReference type="SUPFAM" id="SSF51445">
    <property type="entry name" value="(Trans)glycosidases"/>
    <property type="match status" value="1"/>
</dbReference>
<evidence type="ECO:0000256" key="2">
    <source>
        <dbReference type="ARBA" id="ARBA00004613"/>
    </source>
</evidence>
<dbReference type="Pfam" id="PF26410">
    <property type="entry name" value="GH5_mannosidase"/>
    <property type="match status" value="1"/>
</dbReference>
<feature type="region of interest" description="Disordered" evidence="9">
    <location>
        <begin position="152"/>
        <end position="171"/>
    </location>
</feature>
<keyword evidence="5" id="KW-0964">Secreted</keyword>
<evidence type="ECO:0000256" key="3">
    <source>
        <dbReference type="ARBA" id="ARBA00005641"/>
    </source>
</evidence>
<evidence type="ECO:0000313" key="11">
    <source>
        <dbReference type="EMBL" id="CAK9209661.1"/>
    </source>
</evidence>
<evidence type="ECO:0000256" key="1">
    <source>
        <dbReference type="ARBA" id="ARBA00001678"/>
    </source>
</evidence>
<keyword evidence="12" id="KW-1185">Reference proteome</keyword>
<name>A0ABP0U0I0_9BRYO</name>
<comment type="similarity">
    <text evidence="3">Belongs to the glycosyl hydrolase 5 (cellulase A) family.</text>
</comment>
<dbReference type="PANTHER" id="PTHR31451:SF39">
    <property type="entry name" value="MANNAN ENDO-1,4-BETA-MANNOSIDASE 1"/>
    <property type="match status" value="1"/>
</dbReference>